<dbReference type="EMBL" id="CP001102">
    <property type="protein sequence ID" value="ACP20842.1"/>
    <property type="molecule type" value="Genomic_DNA"/>
</dbReference>
<dbReference type="KEGG" id="aas:Aasi_1469"/>
<evidence type="ECO:0000313" key="1">
    <source>
        <dbReference type="EMBL" id="ACP20842.1"/>
    </source>
</evidence>
<evidence type="ECO:0000313" key="2">
    <source>
        <dbReference type="Proteomes" id="UP000001227"/>
    </source>
</evidence>
<reference evidence="1 2" key="1">
    <citation type="journal article" date="2010" name="J. Bacteriol.">
        <title>The genome of the amoeba symbiont 'Candidatus Amoebophilus asiaticus' reveals common mechanisms for host cell interaction among amoeba-associated bacteria.</title>
        <authorList>
            <person name="Schmitz-Esser S."/>
            <person name="Tischler P."/>
            <person name="Arnold R."/>
            <person name="Montanaro J."/>
            <person name="Wagner M."/>
            <person name="Rattei T."/>
            <person name="Horn M."/>
        </authorList>
    </citation>
    <scope>NUCLEOTIDE SEQUENCE [LARGE SCALE GENOMIC DNA]</scope>
    <source>
        <strain evidence="1 2">5a2</strain>
    </source>
</reference>
<gene>
    <name evidence="1" type="ordered locus">Aasi_1469</name>
</gene>
<name>C3L4C5_AMOA5</name>
<accession>C3L4C5</accession>
<sequence>MIYLKALELLEWLIYVTLDRVKRVFGKKYLRFFHKRAIIHITCLILHIVKFHQQHSGEKALTNKRSATVEQD</sequence>
<dbReference type="Proteomes" id="UP000001227">
    <property type="component" value="Chromosome"/>
</dbReference>
<proteinExistence type="predicted"/>
<keyword evidence="2" id="KW-1185">Reference proteome</keyword>
<dbReference type="AlphaFoldDB" id="C3L4C5"/>
<organism evidence="1 2">
    <name type="scientific">Amoebophilus asiaticus (strain 5a2)</name>
    <dbReference type="NCBI Taxonomy" id="452471"/>
    <lineage>
        <taxon>Bacteria</taxon>
        <taxon>Pseudomonadati</taxon>
        <taxon>Bacteroidota</taxon>
        <taxon>Cytophagia</taxon>
        <taxon>Cytophagales</taxon>
        <taxon>Amoebophilaceae</taxon>
        <taxon>Candidatus Amoebophilus</taxon>
    </lineage>
</organism>
<dbReference type="STRING" id="452471.Aasi_1469"/>
<dbReference type="HOGENOM" id="CLU_2713451_0_0_10"/>
<protein>
    <submittedName>
        <fullName evidence="1">Uncharacterized protein</fullName>
    </submittedName>
</protein>